<dbReference type="SMART" id="SM01225">
    <property type="entry name" value="G8"/>
    <property type="match status" value="1"/>
</dbReference>
<dbReference type="InterPro" id="IPR019960">
    <property type="entry name" value="T1SS_VCA0849"/>
</dbReference>
<dbReference type="EMBL" id="QLMG01000033">
    <property type="protein sequence ID" value="RAK13874.1"/>
    <property type="molecule type" value="Genomic_DNA"/>
</dbReference>
<dbReference type="NCBIfam" id="TIGR03661">
    <property type="entry name" value="T1SS_VCA0849"/>
    <property type="match status" value="1"/>
</dbReference>
<sequence length="1114" mass="118045">MMSEHAAQVDALAPVDEATHVAIRDGAWSDPSTWKNGQVPGAEAHVYIPGGITVDYDVDDSTPIATVRVGGMLDWATDRNTTLLVETIVTDMGSQVEIGSMHDAAINADVSARIIFRDTPIDTGTDPMMLSHGLVAMGHVDINGAAKESHLEISGNAVSRGATSVGLEGDLTNWKAGDKILFVGTGDGSADETRTIVSVSGQTVTFDKSLNYDHEPPAGFDFTTYVGNLSRNVVFTSENPDGVRGHVMLMNDMVDHGENANSAMFAEFTDLGRTDESIPTGTATNPTGRYPLHLHEIGTDPDSPTNMIQGVAVSGSPGWGIVQHSSDASIMDSIVHDTVGAGMVSEAGDETGMWMDNLVSSVASTYFSGHDAVGVEGAAYENQSRVVIQQGNIAANAAIGWNYFGIEEFPEDAANPSAPKDGAHREMFERGQLPYDPSPFDVGLDHEEPPITDFNNNTSIATGEGLRVFHRQFSDDTDTMSVFRDFTVWGGSKAVSLDNYASNYMFMDSVWQGSDVGFSIMRKTSSVVFNNVEVHDFAIGYKSWGLNHEVVLIDTEFVNVGVDIDQDDLMRNVDNSGLRGSLIDYYKRLHDIDYTDPQPQILSSAGLTPIDAITFKADAGSDMTIGKGDSKLNFTGTITDSVGVRNFNEYVVAKTPSGKGSSKDFEGIDLTLGAASGDLLREFTLEMFLDLHGVTQKADGTWVSPVVNWITDRLTGDQHPVIIEINVVNMTVAELAPYMLDAYPTPTINNAGWYADNVGDATSGGGTKDGGADDATSGGGAPDDGTGKDASGSDKGNAGAPVDDTSDNSSDTVILGTSARDTLVGTGGDDVLDGSYHKDILTGGGGADIFRYTGESLDGHRDIITDFSLADGDKIDLSALADAFELDAQQMLDAVSVKDIKPGMRITVELDGESHVLSVLEGINAADFSIADHLIFKGTENSAPDPVIDAPVDEPVVDTPSQPEEPTDTGADGGATPGLADLFIFGTENRDTLVGTNKNDIIVGKQHADKLTGGNGADTFVFNADSLDGSRDTVTDFSQDEGDQIDLSGIAEALNLDAAAMMEAVTFKNIKPGLRVGIEADGDFHALAVLNNVEEDEFIVDQSVVFTLSDSILG</sequence>
<dbReference type="PANTHER" id="PTHR46769:SF2">
    <property type="entry name" value="FIBROCYSTIN-L ISOFORM 2 PRECURSOR-RELATED"/>
    <property type="match status" value="1"/>
</dbReference>
<comment type="caution">
    <text evidence="4">The sequence shown here is derived from an EMBL/GenBank/DDBJ whole genome shotgun (WGS) entry which is preliminary data.</text>
</comment>
<feature type="region of interest" description="Disordered" evidence="2">
    <location>
        <begin position="764"/>
        <end position="814"/>
    </location>
</feature>
<organism evidence="4 5">
    <name type="scientific">Salipiger aestuarii</name>
    <dbReference type="NCBI Taxonomy" id="568098"/>
    <lineage>
        <taxon>Bacteria</taxon>
        <taxon>Pseudomonadati</taxon>
        <taxon>Pseudomonadota</taxon>
        <taxon>Alphaproteobacteria</taxon>
        <taxon>Rhodobacterales</taxon>
        <taxon>Roseobacteraceae</taxon>
        <taxon>Salipiger</taxon>
    </lineage>
</organism>
<protein>
    <submittedName>
        <fullName evidence="4">Putative secreted protein (Type I secretion substrate)</fullName>
    </submittedName>
</protein>
<name>A0A327XZ40_9RHOB</name>
<dbReference type="InterPro" id="IPR011049">
    <property type="entry name" value="Serralysin-like_metalloprot_C"/>
</dbReference>
<keyword evidence="1" id="KW-0732">Signal</keyword>
<evidence type="ECO:0000256" key="1">
    <source>
        <dbReference type="ARBA" id="ARBA00022729"/>
    </source>
</evidence>
<keyword evidence="5" id="KW-1185">Reference proteome</keyword>
<evidence type="ECO:0000313" key="4">
    <source>
        <dbReference type="EMBL" id="RAK13874.1"/>
    </source>
</evidence>
<dbReference type="Pfam" id="PF10162">
    <property type="entry name" value="G8"/>
    <property type="match status" value="1"/>
</dbReference>
<feature type="domain" description="G8" evidence="3">
    <location>
        <begin position="32"/>
        <end position="163"/>
    </location>
</feature>
<dbReference type="GO" id="GO:0005509">
    <property type="term" value="F:calcium ion binding"/>
    <property type="evidence" value="ECO:0007669"/>
    <property type="project" value="InterPro"/>
</dbReference>
<dbReference type="Pfam" id="PF00353">
    <property type="entry name" value="HemolysinCabind"/>
    <property type="match status" value="2"/>
</dbReference>
<evidence type="ECO:0000256" key="2">
    <source>
        <dbReference type="SAM" id="MobiDB-lite"/>
    </source>
</evidence>
<dbReference type="InterPro" id="IPR019316">
    <property type="entry name" value="G8_domain"/>
</dbReference>
<reference evidence="4 5" key="1">
    <citation type="submission" date="2018-06" db="EMBL/GenBank/DDBJ databases">
        <title>Genomic Encyclopedia of Archaeal and Bacterial Type Strains, Phase II (KMG-II): from individual species to whole genera.</title>
        <authorList>
            <person name="Goeker M."/>
        </authorList>
    </citation>
    <scope>NUCLEOTIDE SEQUENCE [LARGE SCALE GENOMIC DNA]</scope>
    <source>
        <strain evidence="4 5">DSM 22011</strain>
    </source>
</reference>
<evidence type="ECO:0000313" key="5">
    <source>
        <dbReference type="Proteomes" id="UP000249165"/>
    </source>
</evidence>
<dbReference type="PANTHER" id="PTHR46769">
    <property type="entry name" value="POLYCYSTIC KIDNEY AND HEPATIC DISEASE 1 (AUTOSOMAL RECESSIVE)-LIKE 1"/>
    <property type="match status" value="1"/>
</dbReference>
<dbReference type="InterPro" id="IPR052387">
    <property type="entry name" value="Fibrocystin"/>
</dbReference>
<evidence type="ECO:0000259" key="3">
    <source>
        <dbReference type="PROSITE" id="PS51484"/>
    </source>
</evidence>
<dbReference type="PROSITE" id="PS51484">
    <property type="entry name" value="G8"/>
    <property type="match status" value="1"/>
</dbReference>
<dbReference type="OrthoDB" id="220114at2"/>
<feature type="region of interest" description="Disordered" evidence="2">
    <location>
        <begin position="954"/>
        <end position="975"/>
    </location>
</feature>
<dbReference type="AlphaFoldDB" id="A0A327XZ40"/>
<dbReference type="Proteomes" id="UP000249165">
    <property type="component" value="Unassembled WGS sequence"/>
</dbReference>
<dbReference type="InterPro" id="IPR001343">
    <property type="entry name" value="Hemolysn_Ca-bd"/>
</dbReference>
<dbReference type="Gene3D" id="2.150.10.10">
    <property type="entry name" value="Serralysin-like metalloprotease, C-terminal"/>
    <property type="match status" value="2"/>
</dbReference>
<proteinExistence type="predicted"/>
<accession>A0A327XZ40</accession>
<gene>
    <name evidence="4" type="ORF">ATI53_103320</name>
</gene>
<dbReference type="SUPFAM" id="SSF51120">
    <property type="entry name" value="beta-Roll"/>
    <property type="match status" value="2"/>
</dbReference>